<dbReference type="PANTHER" id="PTHR30469:SF16">
    <property type="entry name" value="HAE1 FAMILY EFFLUX PUMP MFP COMPONENT"/>
    <property type="match status" value="1"/>
</dbReference>
<dbReference type="AlphaFoldDB" id="A0A5A7MTL7"/>
<evidence type="ECO:0000313" key="3">
    <source>
        <dbReference type="EMBL" id="GER02051.1"/>
    </source>
</evidence>
<name>A0A5A7MTL7_9PROT</name>
<organism evidence="2 4">
    <name type="scientific">Iodidimonas gelatinilytica</name>
    <dbReference type="NCBI Taxonomy" id="1236966"/>
    <lineage>
        <taxon>Bacteria</taxon>
        <taxon>Pseudomonadati</taxon>
        <taxon>Pseudomonadota</taxon>
        <taxon>Alphaproteobacteria</taxon>
        <taxon>Iodidimonadales</taxon>
        <taxon>Iodidimonadaceae</taxon>
        <taxon>Iodidimonas</taxon>
    </lineage>
</organism>
<protein>
    <recommendedName>
        <fullName evidence="1">Multidrug resistance protein MdtA-like C-terminal permuted SH3 domain-containing protein</fullName>
    </recommendedName>
</protein>
<dbReference type="GO" id="GO:0015562">
    <property type="term" value="F:efflux transmembrane transporter activity"/>
    <property type="evidence" value="ECO:0007669"/>
    <property type="project" value="TreeGrafter"/>
</dbReference>
<dbReference type="Proteomes" id="UP000325187">
    <property type="component" value="Unassembled WGS sequence"/>
</dbReference>
<evidence type="ECO:0000313" key="4">
    <source>
        <dbReference type="Proteomes" id="UP000322084"/>
    </source>
</evidence>
<dbReference type="EMBL" id="BKCM01000016">
    <property type="protein sequence ID" value="GER02051.1"/>
    <property type="molecule type" value="Genomic_DNA"/>
</dbReference>
<comment type="caution">
    <text evidence="2">The sequence shown here is derived from an EMBL/GenBank/DDBJ whole genome shotgun (WGS) entry which is preliminary data.</text>
</comment>
<reference evidence="4 5" key="1">
    <citation type="submission" date="2019-09" db="EMBL/GenBank/DDBJ databases">
        <title>NBRP : Genome information of microbial organism related human and environment.</title>
        <authorList>
            <person name="Hattori M."/>
            <person name="Oshima K."/>
            <person name="Inaba H."/>
            <person name="Suda W."/>
            <person name="Sakamoto M."/>
            <person name="Iino T."/>
            <person name="Kitahara M."/>
            <person name="Oshida Y."/>
            <person name="Iida T."/>
            <person name="Kudo T."/>
            <person name="Itoh T."/>
            <person name="Ohkuma M."/>
        </authorList>
    </citation>
    <scope>NUCLEOTIDE SEQUENCE [LARGE SCALE GENOMIC DNA]</scope>
    <source>
        <strain evidence="2 4">Hi-2</strain>
        <strain evidence="3 5">Mie-1</strain>
    </source>
</reference>
<dbReference type="Proteomes" id="UP000322084">
    <property type="component" value="Unassembled WGS sequence"/>
</dbReference>
<dbReference type="RefSeq" id="WP_150001425.1">
    <property type="nucleotide sequence ID" value="NZ_BKCL01000017.1"/>
</dbReference>
<dbReference type="EMBL" id="BKCL01000017">
    <property type="protein sequence ID" value="GEQ99311.1"/>
    <property type="molecule type" value="Genomic_DNA"/>
</dbReference>
<keyword evidence="5" id="KW-1185">Reference proteome</keyword>
<dbReference type="GO" id="GO:1990281">
    <property type="term" value="C:efflux pump complex"/>
    <property type="evidence" value="ECO:0007669"/>
    <property type="project" value="TreeGrafter"/>
</dbReference>
<gene>
    <name evidence="2" type="ORF">JCM17844_29480</name>
    <name evidence="3" type="ORF">JCM17845_26740</name>
</gene>
<evidence type="ECO:0000259" key="1">
    <source>
        <dbReference type="Pfam" id="PF25967"/>
    </source>
</evidence>
<evidence type="ECO:0000313" key="5">
    <source>
        <dbReference type="Proteomes" id="UP000325187"/>
    </source>
</evidence>
<dbReference type="InterPro" id="IPR058627">
    <property type="entry name" value="MdtA-like_C"/>
</dbReference>
<proteinExistence type="predicted"/>
<accession>A0A5A7N1A1</accession>
<dbReference type="Pfam" id="PF25967">
    <property type="entry name" value="RND-MFP_C"/>
    <property type="match status" value="1"/>
</dbReference>
<accession>A0A5A7MTL7</accession>
<dbReference type="Gene3D" id="2.40.420.20">
    <property type="match status" value="1"/>
</dbReference>
<evidence type="ECO:0000313" key="2">
    <source>
        <dbReference type="EMBL" id="GEQ99311.1"/>
    </source>
</evidence>
<dbReference type="PANTHER" id="PTHR30469">
    <property type="entry name" value="MULTIDRUG RESISTANCE PROTEIN MDTA"/>
    <property type="match status" value="1"/>
</dbReference>
<sequence>MGEDQFVFVVKPDNTVERRQITLGLRRPGVVEVLSGLKVGELVVTAGTMRLRPGMTVKVQNREAPAARPQA</sequence>
<feature type="domain" description="Multidrug resistance protein MdtA-like C-terminal permuted SH3" evidence="1">
    <location>
        <begin position="3"/>
        <end position="48"/>
    </location>
</feature>